<dbReference type="Proteomes" id="UP000769766">
    <property type="component" value="Unassembled WGS sequence"/>
</dbReference>
<proteinExistence type="inferred from homology"/>
<dbReference type="PANTHER" id="PTHR30548">
    <property type="entry name" value="2-HYDROXYGLUTARYL-COA DEHYDRATASE, D-COMPONENT-RELATED"/>
    <property type="match status" value="1"/>
</dbReference>
<dbReference type="EMBL" id="JACPRF010000090">
    <property type="protein sequence ID" value="MBI2875818.1"/>
    <property type="molecule type" value="Genomic_DNA"/>
</dbReference>
<evidence type="ECO:0000313" key="2">
    <source>
        <dbReference type="EMBL" id="MBI2875818.1"/>
    </source>
</evidence>
<dbReference type="Gene3D" id="3.40.50.11900">
    <property type="match status" value="1"/>
</dbReference>
<evidence type="ECO:0000313" key="3">
    <source>
        <dbReference type="Proteomes" id="UP000769766"/>
    </source>
</evidence>
<dbReference type="Pfam" id="PF06050">
    <property type="entry name" value="HGD-D"/>
    <property type="match status" value="1"/>
</dbReference>
<dbReference type="Gene3D" id="3.40.50.11890">
    <property type="match status" value="1"/>
</dbReference>
<sequence>MDTVKASVMGFSNRLRHRKTHPGGERTGELFYEVMLKYYQMLDQAREEGKPIVWVGMAPTEIFYAMDIMPFFPEFHCMVVATQADPAPYFDTAAGYGLPVEICSVHRVMTGMDIMRELPAPDLVVHQAYVCASGLKFYGSRNEYHGCPSYMLDAPYRRDADALRYYARELEGLVAFLEEQTGRKLDRDRLDEAMQRSHEAFQCFYEIGELRKAVPTPLRAREAFRNFSVYESLMGRPEGADYFRTLRDEVKARVERGQGAVSQENFRLGWLYVPPNYALGVFDWMEVEYGASIPMDIFNFLADFEWDPSRPFETLARKSFNSLLLRELGGPVENATREAVRMVREYQLEGAVFFTQIGCKQGCGVLRCLKDALQAEAGVPLLIIDGDVVDPSIMPVEELKTKLEGFFELLEERR</sequence>
<gene>
    <name evidence="2" type="ORF">HYY20_02930</name>
</gene>
<organism evidence="2 3">
    <name type="scientific">Tectimicrobiota bacterium</name>
    <dbReference type="NCBI Taxonomy" id="2528274"/>
    <lineage>
        <taxon>Bacteria</taxon>
        <taxon>Pseudomonadati</taxon>
        <taxon>Nitrospinota/Tectimicrobiota group</taxon>
        <taxon>Candidatus Tectimicrobiota</taxon>
    </lineage>
</organism>
<protein>
    <submittedName>
        <fullName evidence="2">2-hydroxyacyl-CoA dehydratase</fullName>
    </submittedName>
</protein>
<name>A0A932FVV8_UNCTE</name>
<accession>A0A932FVV8</accession>
<dbReference type="AlphaFoldDB" id="A0A932FVV8"/>
<comment type="caution">
    <text evidence="2">The sequence shown here is derived from an EMBL/GenBank/DDBJ whole genome shotgun (WGS) entry which is preliminary data.</text>
</comment>
<evidence type="ECO:0000256" key="1">
    <source>
        <dbReference type="ARBA" id="ARBA00005806"/>
    </source>
</evidence>
<reference evidence="2" key="1">
    <citation type="submission" date="2020-07" db="EMBL/GenBank/DDBJ databases">
        <title>Huge and variable diversity of episymbiotic CPR bacteria and DPANN archaea in groundwater ecosystems.</title>
        <authorList>
            <person name="He C.Y."/>
            <person name="Keren R."/>
            <person name="Whittaker M."/>
            <person name="Farag I.F."/>
            <person name="Doudna J."/>
            <person name="Cate J.H.D."/>
            <person name="Banfield J.F."/>
        </authorList>
    </citation>
    <scope>NUCLEOTIDE SEQUENCE</scope>
    <source>
        <strain evidence="2">NC_groundwater_672_Ag_B-0.1um_62_36</strain>
    </source>
</reference>
<comment type="similarity">
    <text evidence="1">Belongs to the FldB/FldC dehydratase alpha/beta subunit family.</text>
</comment>
<dbReference type="InterPro" id="IPR010327">
    <property type="entry name" value="FldB/FldC_alpha/beta"/>
</dbReference>
<dbReference type="PANTHER" id="PTHR30548:SF2">
    <property type="entry name" value="2-HYDROXYACYL-COA DEHYDRATASE,D-COMPONENT"/>
    <property type="match status" value="1"/>
</dbReference>